<dbReference type="SUPFAM" id="SSF81321">
    <property type="entry name" value="Family A G protein-coupled receptor-like"/>
    <property type="match status" value="1"/>
</dbReference>
<keyword evidence="14" id="KW-1185">Reference proteome</keyword>
<dbReference type="RefSeq" id="XP_003728196.2">
    <property type="nucleotide sequence ID" value="XM_003728148.3"/>
</dbReference>
<evidence type="ECO:0000256" key="7">
    <source>
        <dbReference type="ARBA" id="ARBA00023170"/>
    </source>
</evidence>
<name>A0A7M7GQJ5_STRPU</name>
<evidence type="ECO:0000256" key="10">
    <source>
        <dbReference type="SAM" id="MobiDB-lite"/>
    </source>
</evidence>
<feature type="transmembrane region" description="Helical" evidence="11">
    <location>
        <begin position="213"/>
        <end position="233"/>
    </location>
</feature>
<dbReference type="FunFam" id="1.20.1070.10:FF:001023">
    <property type="entry name" value="Uncharacterized protein"/>
    <property type="match status" value="1"/>
</dbReference>
<evidence type="ECO:0000256" key="2">
    <source>
        <dbReference type="ARBA" id="ARBA00022475"/>
    </source>
</evidence>
<sequence length="368" mass="41817">MVTELEDITMESTMTMDSNDNMTTPYFDDEYVYDQSDVIINFVLASIIGFCGFFGIIGNSLVVISWAMSKKLQNITNIFVISLSITDFLGCSMLPIQVYTFVDFANGPPVPDWVCRMCGAICLIAFKSSVCHLALIGINRYVVITRFRAQYLRLYSVRNVLFMVIFAWTFPTLLIMLPPAVGLGHLGYNAGNQLCVFDGTPLQLRIIYILEEILFGFSFIIIVTCYFRIYVYISRQHRDLIKIYSKRERSSGGLNIPDCITEVTETTDVEPSTSSNVYLDAGTNSPSSRKSVTSKIYTINVKSRSESKKRRRTASSQEMHKVLTKREIDITKNLFMVVCCFFFLCFRTFSVSPRINAITLTSSTQRQF</sequence>
<keyword evidence="8 9" id="KW-0807">Transducer</keyword>
<dbReference type="PRINTS" id="PR00237">
    <property type="entry name" value="GPCRRHODOPSN"/>
</dbReference>
<dbReference type="PROSITE" id="PS00237">
    <property type="entry name" value="G_PROTEIN_RECEP_F1_1"/>
    <property type="match status" value="1"/>
</dbReference>
<protein>
    <recommendedName>
        <fullName evidence="12">G-protein coupled receptors family 1 profile domain-containing protein</fullName>
    </recommendedName>
</protein>
<evidence type="ECO:0000256" key="5">
    <source>
        <dbReference type="ARBA" id="ARBA00023040"/>
    </source>
</evidence>
<dbReference type="OrthoDB" id="10044919at2759"/>
<evidence type="ECO:0000313" key="13">
    <source>
        <dbReference type="EnsemblMetazoa" id="XP_003728196"/>
    </source>
</evidence>
<feature type="domain" description="G-protein coupled receptors family 1 profile" evidence="12">
    <location>
        <begin position="58"/>
        <end position="368"/>
    </location>
</feature>
<dbReference type="Proteomes" id="UP000007110">
    <property type="component" value="Unassembled WGS sequence"/>
</dbReference>
<dbReference type="InterPro" id="IPR017452">
    <property type="entry name" value="GPCR_Rhodpsn_7TM"/>
</dbReference>
<dbReference type="RefSeq" id="XP_011683102.2">
    <property type="nucleotide sequence ID" value="XM_011684800.2"/>
</dbReference>
<dbReference type="PROSITE" id="PS50262">
    <property type="entry name" value="G_PROTEIN_RECEP_F1_2"/>
    <property type="match status" value="1"/>
</dbReference>
<dbReference type="KEGG" id="spu:100888030"/>
<evidence type="ECO:0000256" key="9">
    <source>
        <dbReference type="RuleBase" id="RU000688"/>
    </source>
</evidence>
<dbReference type="PANTHER" id="PTHR24228">
    <property type="entry name" value="B2 BRADYKININ RECEPTOR/ANGIOTENSIN II RECEPTOR"/>
    <property type="match status" value="1"/>
</dbReference>
<dbReference type="GO" id="GO:0004930">
    <property type="term" value="F:G protein-coupled receptor activity"/>
    <property type="evidence" value="ECO:0007669"/>
    <property type="project" value="UniProtKB-KW"/>
</dbReference>
<feature type="region of interest" description="Disordered" evidence="10">
    <location>
        <begin position="271"/>
        <end position="291"/>
    </location>
</feature>
<evidence type="ECO:0000256" key="6">
    <source>
        <dbReference type="ARBA" id="ARBA00023136"/>
    </source>
</evidence>
<keyword evidence="2" id="KW-1003">Cell membrane</keyword>
<keyword evidence="3 9" id="KW-0812">Transmembrane</keyword>
<feature type="transmembrane region" description="Helical" evidence="11">
    <location>
        <begin position="38"/>
        <end position="66"/>
    </location>
</feature>
<dbReference type="InParanoid" id="A0A7M7GQJ5"/>
<evidence type="ECO:0000256" key="8">
    <source>
        <dbReference type="ARBA" id="ARBA00023224"/>
    </source>
</evidence>
<keyword evidence="6 11" id="KW-0472">Membrane</keyword>
<dbReference type="Gene3D" id="1.20.1070.10">
    <property type="entry name" value="Rhodopsin 7-helix transmembrane proteins"/>
    <property type="match status" value="1"/>
</dbReference>
<dbReference type="InterPro" id="IPR000276">
    <property type="entry name" value="GPCR_Rhodpsn"/>
</dbReference>
<dbReference type="PANTHER" id="PTHR24228:SF72">
    <property type="entry name" value="G-PROTEIN COUPLED RECEPTORS FAMILY 1 PROFILE DOMAIN-CONTAINING PROTEIN"/>
    <property type="match status" value="1"/>
</dbReference>
<reference evidence="14" key="1">
    <citation type="submission" date="2015-02" db="EMBL/GenBank/DDBJ databases">
        <title>Genome sequencing for Strongylocentrotus purpuratus.</title>
        <authorList>
            <person name="Murali S."/>
            <person name="Liu Y."/>
            <person name="Vee V."/>
            <person name="English A."/>
            <person name="Wang M."/>
            <person name="Skinner E."/>
            <person name="Han Y."/>
            <person name="Muzny D.M."/>
            <person name="Worley K.C."/>
            <person name="Gibbs R.A."/>
        </authorList>
    </citation>
    <scope>NUCLEOTIDE SEQUENCE</scope>
</reference>
<dbReference type="CDD" id="cd00637">
    <property type="entry name" value="7tm_classA_rhodopsin-like"/>
    <property type="match status" value="1"/>
</dbReference>
<accession>A0A7M7GQJ5</accession>
<dbReference type="EnsemblMetazoa" id="XM_003728148">
    <property type="protein sequence ID" value="XP_003728196"/>
    <property type="gene ID" value="LOC100888030"/>
</dbReference>
<feature type="transmembrane region" description="Helical" evidence="11">
    <location>
        <begin position="159"/>
        <end position="177"/>
    </location>
</feature>
<evidence type="ECO:0000259" key="12">
    <source>
        <dbReference type="PROSITE" id="PS50262"/>
    </source>
</evidence>
<evidence type="ECO:0000256" key="4">
    <source>
        <dbReference type="ARBA" id="ARBA00022989"/>
    </source>
</evidence>
<evidence type="ECO:0000256" key="11">
    <source>
        <dbReference type="SAM" id="Phobius"/>
    </source>
</evidence>
<dbReference type="GO" id="GO:0007186">
    <property type="term" value="P:G protein-coupled receptor signaling pathway"/>
    <property type="evidence" value="ECO:0000318"/>
    <property type="project" value="GO_Central"/>
</dbReference>
<feature type="transmembrane region" description="Helical" evidence="11">
    <location>
        <begin position="78"/>
        <end position="101"/>
    </location>
</feature>
<dbReference type="GO" id="GO:0005886">
    <property type="term" value="C:plasma membrane"/>
    <property type="evidence" value="ECO:0007669"/>
    <property type="project" value="UniProtKB-SubCell"/>
</dbReference>
<comment type="similarity">
    <text evidence="9">Belongs to the G-protein coupled receptor 1 family.</text>
</comment>
<dbReference type="GeneID" id="100888030"/>
<keyword evidence="5 9" id="KW-0297">G-protein coupled receptor</keyword>
<comment type="subcellular location">
    <subcellularLocation>
        <location evidence="1">Cell membrane</location>
        <topology evidence="1">Multi-pass membrane protein</topology>
    </subcellularLocation>
</comment>
<evidence type="ECO:0000256" key="3">
    <source>
        <dbReference type="ARBA" id="ARBA00022692"/>
    </source>
</evidence>
<evidence type="ECO:0000256" key="1">
    <source>
        <dbReference type="ARBA" id="ARBA00004651"/>
    </source>
</evidence>
<organism evidence="13 14">
    <name type="scientific">Strongylocentrotus purpuratus</name>
    <name type="common">Purple sea urchin</name>
    <dbReference type="NCBI Taxonomy" id="7668"/>
    <lineage>
        <taxon>Eukaryota</taxon>
        <taxon>Metazoa</taxon>
        <taxon>Echinodermata</taxon>
        <taxon>Eleutherozoa</taxon>
        <taxon>Echinozoa</taxon>
        <taxon>Echinoidea</taxon>
        <taxon>Euechinoidea</taxon>
        <taxon>Echinacea</taxon>
        <taxon>Camarodonta</taxon>
        <taxon>Echinidea</taxon>
        <taxon>Strongylocentrotidae</taxon>
        <taxon>Strongylocentrotus</taxon>
    </lineage>
</organism>
<feature type="transmembrane region" description="Helical" evidence="11">
    <location>
        <begin position="113"/>
        <end position="138"/>
    </location>
</feature>
<feature type="transmembrane region" description="Helical" evidence="11">
    <location>
        <begin position="334"/>
        <end position="352"/>
    </location>
</feature>
<keyword evidence="4 11" id="KW-1133">Transmembrane helix</keyword>
<dbReference type="EnsemblMetazoa" id="XM_011684800">
    <property type="protein sequence ID" value="XP_011683102"/>
    <property type="gene ID" value="LOC100888030"/>
</dbReference>
<reference evidence="13" key="2">
    <citation type="submission" date="2021-01" db="UniProtKB">
        <authorList>
            <consortium name="EnsemblMetazoa"/>
        </authorList>
    </citation>
    <scope>IDENTIFICATION</scope>
</reference>
<dbReference type="AlphaFoldDB" id="A0A7M7GQJ5"/>
<evidence type="ECO:0000313" key="14">
    <source>
        <dbReference type="Proteomes" id="UP000007110"/>
    </source>
</evidence>
<keyword evidence="7 9" id="KW-0675">Receptor</keyword>
<dbReference type="Pfam" id="PF00001">
    <property type="entry name" value="7tm_1"/>
    <property type="match status" value="1"/>
</dbReference>
<proteinExistence type="inferred from homology"/>